<dbReference type="Proteomes" id="UP000007305">
    <property type="component" value="Chromosome 8"/>
</dbReference>
<sequence>MDHLFVGVGVGEKGVVCVSNDGVGGVEGGAVVLVERRVGEAEPPGQIRVGQEQPAVGDEVRVAFLHHLVPLRPVVPSGGDEGAPECLPERAQAVRDLASAVNDGHPWLDHVAVEHTDVAEAADEVPRQGLRVGVVAVHVVSEGGEADADAARPDLAGDGAHDLEREAAAVLEGAAVLVVPVVGAVLEELLDEVAVGAVDLDAVEAREERVARRAAEVVDDGGDLARLQAARRGELLEVAVEAELRRDGPVGAGDGRGPARLERGGGDAADVPELAEEDGALGVDGVYDGPPRRHLVGRPHSRRVGVALRRVGDARGLSDEEAAPGGALRVVDGAVRLRDVAVGALPRQRRQHHPVFQLKCAHLVGGQKRRDGGRRDDGLGRLRLHGHGRCDLMIQYYYVRIEWSKEGKQWEERWTVITLIYRVDDDDAAAKRKMK</sequence>
<dbReference type="Gramene" id="Zm00001eb356150_T001">
    <property type="protein sequence ID" value="Zm00001eb356150_P001"/>
    <property type="gene ID" value="Zm00001eb356150"/>
</dbReference>
<dbReference type="AlphaFoldDB" id="A0A804QV84"/>
<reference evidence="2" key="3">
    <citation type="submission" date="2021-05" db="UniProtKB">
        <authorList>
            <consortium name="EnsemblPlants"/>
        </authorList>
    </citation>
    <scope>IDENTIFICATION</scope>
    <source>
        <strain evidence="2">cv. B73</strain>
    </source>
</reference>
<feature type="region of interest" description="Disordered" evidence="1">
    <location>
        <begin position="247"/>
        <end position="267"/>
    </location>
</feature>
<dbReference type="AntiFam" id="ANF00205">
    <property type="entry name" value="Shadow ORF (opposite nemA)"/>
</dbReference>
<organism evidence="2 3">
    <name type="scientific">Zea mays</name>
    <name type="common">Maize</name>
    <dbReference type="NCBI Taxonomy" id="4577"/>
    <lineage>
        <taxon>Eukaryota</taxon>
        <taxon>Viridiplantae</taxon>
        <taxon>Streptophyta</taxon>
        <taxon>Embryophyta</taxon>
        <taxon>Tracheophyta</taxon>
        <taxon>Spermatophyta</taxon>
        <taxon>Magnoliopsida</taxon>
        <taxon>Liliopsida</taxon>
        <taxon>Poales</taxon>
        <taxon>Poaceae</taxon>
        <taxon>PACMAD clade</taxon>
        <taxon>Panicoideae</taxon>
        <taxon>Andropogonodae</taxon>
        <taxon>Andropogoneae</taxon>
        <taxon>Tripsacinae</taxon>
        <taxon>Zea</taxon>
    </lineage>
</organism>
<keyword evidence="3" id="KW-1185">Reference proteome</keyword>
<accession>A0A804QV84</accession>
<dbReference type="InParanoid" id="A0A804QV84"/>
<evidence type="ECO:0000313" key="2">
    <source>
        <dbReference type="EnsemblPlants" id="Zm00001eb356150_P001"/>
    </source>
</evidence>
<proteinExistence type="predicted"/>
<protein>
    <submittedName>
        <fullName evidence="2">Uncharacterized protein</fullName>
    </submittedName>
</protein>
<reference evidence="3" key="1">
    <citation type="journal article" date="2009" name="Science">
        <title>The B73 maize genome: complexity, diversity, and dynamics.</title>
        <authorList>
            <person name="Schnable P.S."/>
            <person name="Ware D."/>
            <person name="Fulton R.S."/>
            <person name="Stein J.C."/>
            <person name="Wei F."/>
            <person name="Pasternak S."/>
            <person name="Liang C."/>
            <person name="Zhang J."/>
            <person name="Fulton L."/>
            <person name="Graves T.A."/>
            <person name="Minx P."/>
            <person name="Reily A.D."/>
            <person name="Courtney L."/>
            <person name="Kruchowski S.S."/>
            <person name="Tomlinson C."/>
            <person name="Strong C."/>
            <person name="Delehaunty K."/>
            <person name="Fronick C."/>
            <person name="Courtney B."/>
            <person name="Rock S.M."/>
            <person name="Belter E."/>
            <person name="Du F."/>
            <person name="Kim K."/>
            <person name="Abbott R.M."/>
            <person name="Cotton M."/>
            <person name="Levy A."/>
            <person name="Marchetto P."/>
            <person name="Ochoa K."/>
            <person name="Jackson S.M."/>
            <person name="Gillam B."/>
            <person name="Chen W."/>
            <person name="Yan L."/>
            <person name="Higginbotham J."/>
            <person name="Cardenas M."/>
            <person name="Waligorski J."/>
            <person name="Applebaum E."/>
            <person name="Phelps L."/>
            <person name="Falcone J."/>
            <person name="Kanchi K."/>
            <person name="Thane T."/>
            <person name="Scimone A."/>
            <person name="Thane N."/>
            <person name="Henke J."/>
            <person name="Wang T."/>
            <person name="Ruppert J."/>
            <person name="Shah N."/>
            <person name="Rotter K."/>
            <person name="Hodges J."/>
            <person name="Ingenthron E."/>
            <person name="Cordes M."/>
            <person name="Kohlberg S."/>
            <person name="Sgro J."/>
            <person name="Delgado B."/>
            <person name="Mead K."/>
            <person name="Chinwalla A."/>
            <person name="Leonard S."/>
            <person name="Crouse K."/>
            <person name="Collura K."/>
            <person name="Kudrna D."/>
            <person name="Currie J."/>
            <person name="He R."/>
            <person name="Angelova A."/>
            <person name="Rajasekar S."/>
            <person name="Mueller T."/>
            <person name="Lomeli R."/>
            <person name="Scara G."/>
            <person name="Ko A."/>
            <person name="Delaney K."/>
            <person name="Wissotski M."/>
            <person name="Lopez G."/>
            <person name="Campos D."/>
            <person name="Braidotti M."/>
            <person name="Ashley E."/>
            <person name="Golser W."/>
            <person name="Kim H."/>
            <person name="Lee S."/>
            <person name="Lin J."/>
            <person name="Dujmic Z."/>
            <person name="Kim W."/>
            <person name="Talag J."/>
            <person name="Zuccolo A."/>
            <person name="Fan C."/>
            <person name="Sebastian A."/>
            <person name="Kramer M."/>
            <person name="Spiegel L."/>
            <person name="Nascimento L."/>
            <person name="Zutavern T."/>
            <person name="Miller B."/>
            <person name="Ambroise C."/>
            <person name="Muller S."/>
            <person name="Spooner W."/>
            <person name="Narechania A."/>
            <person name="Ren L."/>
            <person name="Wei S."/>
            <person name="Kumari S."/>
            <person name="Faga B."/>
            <person name="Levy M.J."/>
            <person name="McMahan L."/>
            <person name="Van Buren P."/>
            <person name="Vaughn M.W."/>
            <person name="Ying K."/>
            <person name="Yeh C.-T."/>
            <person name="Emrich S.J."/>
            <person name="Jia Y."/>
            <person name="Kalyanaraman A."/>
            <person name="Hsia A.-P."/>
            <person name="Barbazuk W.B."/>
            <person name="Baucom R.S."/>
            <person name="Brutnell T.P."/>
            <person name="Carpita N.C."/>
            <person name="Chaparro C."/>
            <person name="Chia J.-M."/>
            <person name="Deragon J.-M."/>
            <person name="Estill J.C."/>
            <person name="Fu Y."/>
            <person name="Jeddeloh J.A."/>
            <person name="Han Y."/>
            <person name="Lee H."/>
            <person name="Li P."/>
            <person name="Lisch D.R."/>
            <person name="Liu S."/>
            <person name="Liu Z."/>
            <person name="Nagel D.H."/>
            <person name="McCann M.C."/>
            <person name="SanMiguel P."/>
            <person name="Myers A.M."/>
            <person name="Nettleton D."/>
            <person name="Nguyen J."/>
            <person name="Penning B.W."/>
            <person name="Ponnala L."/>
            <person name="Schneider K.L."/>
            <person name="Schwartz D.C."/>
            <person name="Sharma A."/>
            <person name="Soderlund C."/>
            <person name="Springer N.M."/>
            <person name="Sun Q."/>
            <person name="Wang H."/>
            <person name="Waterman M."/>
            <person name="Westerman R."/>
            <person name="Wolfgruber T.K."/>
            <person name="Yang L."/>
            <person name="Yu Y."/>
            <person name="Zhang L."/>
            <person name="Zhou S."/>
            <person name="Zhu Q."/>
            <person name="Bennetzen J.L."/>
            <person name="Dawe R.K."/>
            <person name="Jiang J."/>
            <person name="Jiang N."/>
            <person name="Presting G.G."/>
            <person name="Wessler S.R."/>
            <person name="Aluru S."/>
            <person name="Martienssen R.A."/>
            <person name="Clifton S.W."/>
            <person name="McCombie W.R."/>
            <person name="Wing R.A."/>
            <person name="Wilson R.K."/>
        </authorList>
    </citation>
    <scope>NUCLEOTIDE SEQUENCE [LARGE SCALE GENOMIC DNA]</scope>
    <source>
        <strain evidence="3">cv. B73</strain>
    </source>
</reference>
<evidence type="ECO:0000256" key="1">
    <source>
        <dbReference type="SAM" id="MobiDB-lite"/>
    </source>
</evidence>
<dbReference type="EnsemblPlants" id="Zm00001eb356150_T001">
    <property type="protein sequence ID" value="Zm00001eb356150_P001"/>
    <property type="gene ID" value="Zm00001eb356150"/>
</dbReference>
<name>A0A804QV84_MAIZE</name>
<evidence type="ECO:0000313" key="3">
    <source>
        <dbReference type="Proteomes" id="UP000007305"/>
    </source>
</evidence>
<reference evidence="2" key="2">
    <citation type="submission" date="2019-07" db="EMBL/GenBank/DDBJ databases">
        <authorList>
            <person name="Seetharam A."/>
            <person name="Woodhouse M."/>
            <person name="Cannon E."/>
        </authorList>
    </citation>
    <scope>NUCLEOTIDE SEQUENCE [LARGE SCALE GENOMIC DNA]</scope>
    <source>
        <strain evidence="2">cv. B73</strain>
    </source>
</reference>
<dbReference type="FunCoup" id="A0A804QV84">
    <property type="interactions" value="473"/>
</dbReference>